<proteinExistence type="predicted"/>
<feature type="compositionally biased region" description="Basic and acidic residues" evidence="1">
    <location>
        <begin position="19"/>
        <end position="35"/>
    </location>
</feature>
<organism evidence="2">
    <name type="scientific">Oryza sativa subsp. japonica</name>
    <name type="common">Rice</name>
    <dbReference type="NCBI Taxonomy" id="39947"/>
    <lineage>
        <taxon>Eukaryota</taxon>
        <taxon>Viridiplantae</taxon>
        <taxon>Streptophyta</taxon>
        <taxon>Embryophyta</taxon>
        <taxon>Tracheophyta</taxon>
        <taxon>Spermatophyta</taxon>
        <taxon>Magnoliopsida</taxon>
        <taxon>Liliopsida</taxon>
        <taxon>Poales</taxon>
        <taxon>Poaceae</taxon>
        <taxon>BOP clade</taxon>
        <taxon>Oryzoideae</taxon>
        <taxon>Oryzeae</taxon>
        <taxon>Oryzinae</taxon>
        <taxon>Oryza</taxon>
        <taxon>Oryza sativa</taxon>
    </lineage>
</organism>
<protein>
    <submittedName>
        <fullName evidence="2">Uncharacterized protein</fullName>
    </submittedName>
</protein>
<feature type="region of interest" description="Disordered" evidence="1">
    <location>
        <begin position="1"/>
        <end position="38"/>
    </location>
</feature>
<dbReference type="Proteomes" id="UP000817658">
    <property type="component" value="Chromosome 1"/>
</dbReference>
<evidence type="ECO:0000313" key="2">
    <source>
        <dbReference type="EMBL" id="BAD72347.1"/>
    </source>
</evidence>
<reference evidence="2" key="1">
    <citation type="journal article" date="2002" name="Nature">
        <title>The genome sequence and structure of rice chromosome 1.</title>
        <authorList>
            <person name="Sasaki T."/>
            <person name="Matsumoto T."/>
            <person name="Yamamoto K."/>
            <person name="Sakata K."/>
            <person name="Baba T."/>
            <person name="Katayose Y."/>
            <person name="Wu J."/>
            <person name="Niimura Y."/>
            <person name="Cheng Z."/>
            <person name="Nagamura Y."/>
            <person name="Antonio B.A."/>
            <person name="Kanamori H."/>
            <person name="Hosokawa S."/>
            <person name="Masukawa M."/>
            <person name="Arikawa K."/>
            <person name="Chiden Y."/>
            <person name="Hayashi M."/>
            <person name="Okamoto M."/>
            <person name="Ando T."/>
            <person name="Aoki H."/>
            <person name="Arita K."/>
            <person name="Hamada M."/>
            <person name="Harada C."/>
            <person name="Hijishita S."/>
            <person name="Honda M."/>
            <person name="Ichikawa Y."/>
            <person name="Idonuma A."/>
            <person name="Iijima M."/>
            <person name="Ikeda M."/>
            <person name="Ikeno M."/>
            <person name="Itoh S."/>
            <person name="Itoh T."/>
            <person name="Itoh Y."/>
            <person name="Itoh Y."/>
            <person name="Iwabuchi A."/>
            <person name="Kamiya K."/>
            <person name="Karasawa W."/>
            <person name="Katagiri S."/>
            <person name="Kikuta A."/>
            <person name="Kobayashi N."/>
            <person name="Kono I."/>
            <person name="Machita K."/>
            <person name="Maehara T."/>
            <person name="Mizuno H."/>
            <person name="Mizubayashi T."/>
            <person name="Mukai Y."/>
            <person name="Nagasaki H."/>
            <person name="Nakashima M."/>
            <person name="Nakama Y."/>
            <person name="Nakamichi Y."/>
            <person name="Nakamura M."/>
            <person name="Namiki N."/>
            <person name="Negishi M."/>
            <person name="Ohta I."/>
            <person name="Ono N."/>
            <person name="Saji S."/>
            <person name="Sakai K."/>
            <person name="Shibata M."/>
            <person name="Shimokawa T."/>
            <person name="Shomura A."/>
            <person name="Song J."/>
            <person name="Takazaki Y."/>
            <person name="Terasawa K."/>
            <person name="Tsuji K."/>
            <person name="Waki K."/>
            <person name="Yamagata H."/>
            <person name="Yamane H."/>
            <person name="Yoshiki S."/>
            <person name="Yoshihara R."/>
            <person name="Yukawa K."/>
            <person name="Zhong H."/>
            <person name="Iwama H."/>
            <person name="Endo T."/>
            <person name="Ito H."/>
            <person name="Hahn J.H."/>
            <person name="Kim H.I."/>
            <person name="Eun M.Y."/>
            <person name="Yano M."/>
            <person name="Jiang J."/>
            <person name="Gojobori T."/>
        </authorList>
    </citation>
    <scope>NUCLEOTIDE SEQUENCE [LARGE SCALE GENOMIC DNA]</scope>
</reference>
<name>Q5SN63_ORYSJ</name>
<accession>Q5SN63</accession>
<sequence>MPPPPPPTAAEVPARHRSKGEEGERKREKGVREEEGGLTCGPYMSVGPHFFVCE</sequence>
<gene>
    <name evidence="2" type="primary">P0003E08.14</name>
</gene>
<evidence type="ECO:0000256" key="1">
    <source>
        <dbReference type="SAM" id="MobiDB-lite"/>
    </source>
</evidence>
<dbReference type="AlphaFoldDB" id="Q5SN63"/>
<dbReference type="EMBL" id="AP003222">
    <property type="protein sequence ID" value="BAD72347.1"/>
    <property type="molecule type" value="Genomic_DNA"/>
</dbReference>